<evidence type="ECO:0000256" key="1">
    <source>
        <dbReference type="PROSITE-ProRule" id="PRU00325"/>
    </source>
</evidence>
<dbReference type="RefSeq" id="WP_315606100.1">
    <property type="nucleotide sequence ID" value="NZ_CP130318.1"/>
</dbReference>
<dbReference type="Proteomes" id="UP001305702">
    <property type="component" value="Chromosome"/>
</dbReference>
<keyword evidence="1" id="KW-0862">Zinc</keyword>
<reference evidence="3 4" key="1">
    <citation type="submission" date="2022-02" db="EMBL/GenBank/DDBJ databases">
        <title>Paenibacillus sp. MBLB1776 Whole Genome Shotgun Sequencing.</title>
        <authorList>
            <person name="Hwang C.Y."/>
            <person name="Cho E.-S."/>
            <person name="Seo M.-J."/>
        </authorList>
    </citation>
    <scope>NUCLEOTIDE SEQUENCE [LARGE SCALE GENOMIC DNA]</scope>
    <source>
        <strain evidence="3 4">MBLB1776</strain>
    </source>
</reference>
<keyword evidence="4" id="KW-1185">Reference proteome</keyword>
<dbReference type="PROSITE" id="PS50966">
    <property type="entry name" value="ZF_SWIM"/>
    <property type="match status" value="1"/>
</dbReference>
<dbReference type="InterPro" id="IPR007527">
    <property type="entry name" value="Znf_SWIM"/>
</dbReference>
<keyword evidence="1" id="KW-0863">Zinc-finger</keyword>
<evidence type="ECO:0000313" key="4">
    <source>
        <dbReference type="Proteomes" id="UP001305702"/>
    </source>
</evidence>
<dbReference type="KEGG" id="paun:MJA45_04550"/>
<dbReference type="EMBL" id="CP130318">
    <property type="protein sequence ID" value="WNQ12323.1"/>
    <property type="molecule type" value="Genomic_DNA"/>
</dbReference>
<accession>A0AA96LFJ0</accession>
<keyword evidence="1" id="KW-0479">Metal-binding</keyword>
<gene>
    <name evidence="3" type="ORF">MJA45_04550</name>
</gene>
<protein>
    <recommendedName>
        <fullName evidence="2">SWIM-type domain-containing protein</fullName>
    </recommendedName>
</protein>
<feature type="domain" description="SWIM-type" evidence="2">
    <location>
        <begin position="61"/>
        <end position="94"/>
    </location>
</feature>
<dbReference type="AlphaFoldDB" id="A0AA96LFJ0"/>
<sequence>MSPFTEMDDSQWSLLVQDVKENFDEVTIKRGFAYFKQGRVTGSAETAPREIAACVEGSDLYQVNIHLDFFGMSGCSCPVSSWCKHMMAVLFDYAEKQGRSVPVLVNAKFHAEPPPPRAVKPNRPVPLSSSGLVSSGQERKRLEMASRVSEMSVPEWHDYAELCARPYEWEIRNTAYGKKIWKAAVQALPSLEAPVQLLFEQNLRLFLLKKVLLPSTPGLSASLSYIGYFTHEAASFLSGELEDGWREVSTLPAEREPAPFIQGTLDWLRAEMLAETRAQHEMARHYLSLWQTLLNREKRVEPEKIREEIGRLEAAAGGKERLRTRVLFAQAHLYYGLGEIDNAWSRLMEAYRAGGIRYEELDGFLQVLREKEEAAALARWLDELLPEIAKETGHAIKGYVTHWEAVIEKQPELEPRLWDALAALLPRTASLYEEKLQQYGKWEQWGDYLLSTGKDPRSYRASELQPLEKHAPHVLLPFYHQAVERLVGEKNRDSYKAAVRLLKRLSKLYARLKETGRWELFFESFASQHSRLRALREELQKGKLIP</sequence>
<dbReference type="GO" id="GO:0008270">
    <property type="term" value="F:zinc ion binding"/>
    <property type="evidence" value="ECO:0007669"/>
    <property type="project" value="UniProtKB-KW"/>
</dbReference>
<evidence type="ECO:0000313" key="3">
    <source>
        <dbReference type="EMBL" id="WNQ12323.1"/>
    </source>
</evidence>
<name>A0AA96LFJ0_9BACL</name>
<evidence type="ECO:0000259" key="2">
    <source>
        <dbReference type="PROSITE" id="PS50966"/>
    </source>
</evidence>
<organism evidence="3 4">
    <name type="scientific">Paenibacillus aurantius</name>
    <dbReference type="NCBI Taxonomy" id="2918900"/>
    <lineage>
        <taxon>Bacteria</taxon>
        <taxon>Bacillati</taxon>
        <taxon>Bacillota</taxon>
        <taxon>Bacilli</taxon>
        <taxon>Bacillales</taxon>
        <taxon>Paenibacillaceae</taxon>
        <taxon>Paenibacillus</taxon>
    </lineage>
</organism>
<proteinExistence type="predicted"/>